<dbReference type="AlphaFoldDB" id="A0A402AMC9"/>
<reference evidence="7" key="1">
    <citation type="submission" date="2018-12" db="EMBL/GenBank/DDBJ databases">
        <title>Tengunoibacter tsumagoiensis gen. nov., sp. nov., Dictyobacter kobayashii sp. nov., D. alpinus sp. nov., and D. joshuensis sp. nov. and description of Dictyobacteraceae fam. nov. within the order Ktedonobacterales isolated from Tengu-no-mugimeshi.</title>
        <authorList>
            <person name="Wang C.M."/>
            <person name="Zheng Y."/>
            <person name="Sakai Y."/>
            <person name="Toyoda A."/>
            <person name="Minakuchi Y."/>
            <person name="Abe K."/>
            <person name="Yokota A."/>
            <person name="Yabe S."/>
        </authorList>
    </citation>
    <scope>NUCLEOTIDE SEQUENCE [LARGE SCALE GENOMIC DNA]</scope>
    <source>
        <strain evidence="7">Uno11</strain>
    </source>
</reference>
<dbReference type="Proteomes" id="UP000287188">
    <property type="component" value="Unassembled WGS sequence"/>
</dbReference>
<dbReference type="Pfam" id="PF01266">
    <property type="entry name" value="DAO"/>
    <property type="match status" value="1"/>
</dbReference>
<keyword evidence="3" id="KW-0274">FAD</keyword>
<comment type="caution">
    <text evidence="6">The sequence shown here is derived from an EMBL/GenBank/DDBJ whole genome shotgun (WGS) entry which is preliminary data.</text>
</comment>
<keyword evidence="7" id="KW-1185">Reference proteome</keyword>
<evidence type="ECO:0000256" key="1">
    <source>
        <dbReference type="ARBA" id="ARBA00001974"/>
    </source>
</evidence>
<evidence type="ECO:0000256" key="2">
    <source>
        <dbReference type="ARBA" id="ARBA00022630"/>
    </source>
</evidence>
<dbReference type="GO" id="GO:0008115">
    <property type="term" value="F:sarcosine oxidase activity"/>
    <property type="evidence" value="ECO:0007669"/>
    <property type="project" value="TreeGrafter"/>
</dbReference>
<dbReference type="RefSeq" id="WP_161977474.1">
    <property type="nucleotide sequence ID" value="NZ_BIFS01000001.1"/>
</dbReference>
<dbReference type="InterPro" id="IPR036188">
    <property type="entry name" value="FAD/NAD-bd_sf"/>
</dbReference>
<dbReference type="GO" id="GO:0050660">
    <property type="term" value="F:flavin adenine dinucleotide binding"/>
    <property type="evidence" value="ECO:0007669"/>
    <property type="project" value="InterPro"/>
</dbReference>
<dbReference type="PANTHER" id="PTHR10961:SF7">
    <property type="entry name" value="FAD DEPENDENT OXIDOREDUCTASE DOMAIN-CONTAINING PROTEIN"/>
    <property type="match status" value="1"/>
</dbReference>
<dbReference type="InterPro" id="IPR006076">
    <property type="entry name" value="FAD-dep_OxRdtase"/>
</dbReference>
<evidence type="ECO:0000256" key="4">
    <source>
        <dbReference type="ARBA" id="ARBA00023002"/>
    </source>
</evidence>
<gene>
    <name evidence="6" type="primary">solA</name>
    <name evidence="6" type="ORF">KDK_39840</name>
</gene>
<dbReference type="SUPFAM" id="SSF54373">
    <property type="entry name" value="FAD-linked reductases, C-terminal domain"/>
    <property type="match status" value="1"/>
</dbReference>
<dbReference type="InterPro" id="IPR045170">
    <property type="entry name" value="MTOX"/>
</dbReference>
<dbReference type="PANTHER" id="PTHR10961">
    <property type="entry name" value="PEROXISOMAL SARCOSINE OXIDASE"/>
    <property type="match status" value="1"/>
</dbReference>
<dbReference type="EMBL" id="BIFS01000001">
    <property type="protein sequence ID" value="GCE20184.1"/>
    <property type="molecule type" value="Genomic_DNA"/>
</dbReference>
<proteinExistence type="predicted"/>
<evidence type="ECO:0000256" key="3">
    <source>
        <dbReference type="ARBA" id="ARBA00022827"/>
    </source>
</evidence>
<dbReference type="SUPFAM" id="SSF51905">
    <property type="entry name" value="FAD/NAD(P)-binding domain"/>
    <property type="match status" value="1"/>
</dbReference>
<sequence>MYQQRVIIVGAGIIGLATAYNLLQQGIHQVTVLEQATVDHGQASSHGASRLLRFEYGNDTFYPEMVHLSLKRWKKLEQHTSQHLYTPTGTLGLGQGQDSFAGQSYQTLRNLGYTPERLNHSEIAKRFPQFRAQSYDFLTYNADAGMLHASLCLQTLRSAIRDLGGTVLEHHQVTAIRHENVQQAIRLQLSTGEEMLADRAIIATGPWVHRLLHTEIELPVRLTRQYLLYFANLPTEEFGLPAFPTFMAEDLYGFPLHAQGTNGPTWLKAASHTFGDPAEPGEVPVVDERVIRQVTQRLYDLIPALQQAELAKVESYIYDVSLDEDFILDYLPHDRRIVLATGFTGHAFKFGILLGELLGALVSENEPVIPLTRFQLARFARQWQMPAHSVA</sequence>
<evidence type="ECO:0000313" key="6">
    <source>
        <dbReference type="EMBL" id="GCE20184.1"/>
    </source>
</evidence>
<dbReference type="Gene3D" id="3.50.50.60">
    <property type="entry name" value="FAD/NAD(P)-binding domain"/>
    <property type="match status" value="1"/>
</dbReference>
<evidence type="ECO:0000259" key="5">
    <source>
        <dbReference type="Pfam" id="PF01266"/>
    </source>
</evidence>
<keyword evidence="2" id="KW-0285">Flavoprotein</keyword>
<organism evidence="6 7">
    <name type="scientific">Dictyobacter kobayashii</name>
    <dbReference type="NCBI Taxonomy" id="2014872"/>
    <lineage>
        <taxon>Bacteria</taxon>
        <taxon>Bacillati</taxon>
        <taxon>Chloroflexota</taxon>
        <taxon>Ktedonobacteria</taxon>
        <taxon>Ktedonobacterales</taxon>
        <taxon>Dictyobacteraceae</taxon>
        <taxon>Dictyobacter</taxon>
    </lineage>
</organism>
<keyword evidence="4" id="KW-0560">Oxidoreductase</keyword>
<feature type="domain" description="FAD dependent oxidoreductase" evidence="5">
    <location>
        <begin position="5"/>
        <end position="360"/>
    </location>
</feature>
<accession>A0A402AMC9</accession>
<comment type="cofactor">
    <cofactor evidence="1">
        <name>FAD</name>
        <dbReference type="ChEBI" id="CHEBI:57692"/>
    </cofactor>
</comment>
<protein>
    <submittedName>
        <fullName evidence="6">N-methyl-L-tryptophan oxidase</fullName>
    </submittedName>
</protein>
<dbReference type="Gene3D" id="3.30.9.10">
    <property type="entry name" value="D-Amino Acid Oxidase, subunit A, domain 2"/>
    <property type="match status" value="1"/>
</dbReference>
<evidence type="ECO:0000313" key="7">
    <source>
        <dbReference type="Proteomes" id="UP000287188"/>
    </source>
</evidence>
<name>A0A402AMC9_9CHLR</name>